<dbReference type="SUPFAM" id="SSF52540">
    <property type="entry name" value="P-loop containing nucleoside triphosphate hydrolases"/>
    <property type="match status" value="1"/>
</dbReference>
<dbReference type="InterPro" id="IPR027417">
    <property type="entry name" value="P-loop_NTPase"/>
</dbReference>
<evidence type="ECO:0000313" key="1">
    <source>
        <dbReference type="EMBL" id="VAX42059.1"/>
    </source>
</evidence>
<sequence length="281" mass="31974">MPLLDSLKPFARTAKLRLLKRKADRLARITVAAERGESPDLPPPVFIFACGRSGTTILGKLFAPHPEVCYLREPYHLWAAIDPTLDVTNLHVRTLPKLWWDVNDATDTIRTRFARLILGERERTGQRVLIEKTPHNIFRIGLLEALTDGNARFIHIIRDGIDVARSIDRLASNQPYKMAGRSDYNQWWGSNDLKWQRLQAEGPGLLEITYRQLTAAPRETITALAAHVSASTPDAWLDEASTMLSPERKNKGSELKLPARMTELFNRYQEYFGYENRASAL</sequence>
<dbReference type="EMBL" id="UOGK01000637">
    <property type="protein sequence ID" value="VAX42059.1"/>
    <property type="molecule type" value="Genomic_DNA"/>
</dbReference>
<accession>A0A3B1DI14</accession>
<organism evidence="1">
    <name type="scientific">hydrothermal vent metagenome</name>
    <dbReference type="NCBI Taxonomy" id="652676"/>
    <lineage>
        <taxon>unclassified sequences</taxon>
        <taxon>metagenomes</taxon>
        <taxon>ecological metagenomes</taxon>
    </lineage>
</organism>
<gene>
    <name evidence="1" type="ORF">MNBD_PLANCTO03-351</name>
</gene>
<dbReference type="Gene3D" id="3.40.50.300">
    <property type="entry name" value="P-loop containing nucleotide triphosphate hydrolases"/>
    <property type="match status" value="1"/>
</dbReference>
<evidence type="ECO:0008006" key="2">
    <source>
        <dbReference type="Google" id="ProtNLM"/>
    </source>
</evidence>
<proteinExistence type="predicted"/>
<reference evidence="1" key="1">
    <citation type="submission" date="2018-06" db="EMBL/GenBank/DDBJ databases">
        <authorList>
            <person name="Zhirakovskaya E."/>
        </authorList>
    </citation>
    <scope>NUCLEOTIDE SEQUENCE</scope>
</reference>
<protein>
    <recommendedName>
        <fullName evidence="2">Sulfotransferase</fullName>
    </recommendedName>
</protein>
<name>A0A3B1DI14_9ZZZZ</name>
<dbReference type="Pfam" id="PF13469">
    <property type="entry name" value="Sulfotransfer_3"/>
    <property type="match status" value="1"/>
</dbReference>
<dbReference type="AlphaFoldDB" id="A0A3B1DI14"/>